<reference evidence="9 10" key="1">
    <citation type="submission" date="2020-03" db="EMBL/GenBank/DDBJ databases">
        <title>Dissostichus mawsoni Genome sequencing and assembly.</title>
        <authorList>
            <person name="Park H."/>
        </authorList>
    </citation>
    <scope>NUCLEOTIDE SEQUENCE [LARGE SCALE GENOMIC DNA]</scope>
    <source>
        <strain evidence="9">DM0001</strain>
        <tissue evidence="9">Muscle</tissue>
    </source>
</reference>
<dbReference type="PANTHER" id="PTHR10844:SF3">
    <property type="entry name" value="CAVEOLIN-2"/>
    <property type="match status" value="1"/>
</dbReference>
<dbReference type="InterPro" id="IPR001612">
    <property type="entry name" value="Caveolin"/>
</dbReference>
<keyword evidence="8" id="KW-0812">Transmembrane</keyword>
<dbReference type="GO" id="GO:0005901">
    <property type="term" value="C:caveola"/>
    <property type="evidence" value="ECO:0007669"/>
    <property type="project" value="UniProtKB-SubCell"/>
</dbReference>
<dbReference type="GO" id="GO:0030154">
    <property type="term" value="P:cell differentiation"/>
    <property type="evidence" value="ECO:0007669"/>
    <property type="project" value="TreeGrafter"/>
</dbReference>
<dbReference type="GO" id="GO:0019901">
    <property type="term" value="F:protein kinase binding"/>
    <property type="evidence" value="ECO:0007669"/>
    <property type="project" value="TreeGrafter"/>
</dbReference>
<evidence type="ECO:0000313" key="10">
    <source>
        <dbReference type="Proteomes" id="UP000518266"/>
    </source>
</evidence>
<evidence type="ECO:0000256" key="6">
    <source>
        <dbReference type="RuleBase" id="RU000680"/>
    </source>
</evidence>
<dbReference type="GO" id="GO:0051480">
    <property type="term" value="P:regulation of cytosolic calcium ion concentration"/>
    <property type="evidence" value="ECO:0007669"/>
    <property type="project" value="TreeGrafter"/>
</dbReference>
<dbReference type="Pfam" id="PF01146">
    <property type="entry name" value="Caveolin"/>
    <property type="match status" value="1"/>
</dbReference>
<keyword evidence="4 6" id="KW-0333">Golgi apparatus</keyword>
<evidence type="ECO:0000256" key="4">
    <source>
        <dbReference type="ARBA" id="ARBA00023034"/>
    </source>
</evidence>
<evidence type="ECO:0000256" key="3">
    <source>
        <dbReference type="ARBA" id="ARBA00022475"/>
    </source>
</evidence>
<evidence type="ECO:0000256" key="5">
    <source>
        <dbReference type="ARBA" id="ARBA00023136"/>
    </source>
</evidence>
<dbReference type="GO" id="GO:0008286">
    <property type="term" value="P:insulin receptor signaling pathway"/>
    <property type="evidence" value="ECO:0007669"/>
    <property type="project" value="TreeGrafter"/>
</dbReference>
<dbReference type="PROSITE" id="PS01210">
    <property type="entry name" value="CAVEOLIN"/>
    <property type="match status" value="1"/>
</dbReference>
<dbReference type="GO" id="GO:0005925">
    <property type="term" value="C:focal adhesion"/>
    <property type="evidence" value="ECO:0007669"/>
    <property type="project" value="TreeGrafter"/>
</dbReference>
<dbReference type="GO" id="GO:0000139">
    <property type="term" value="C:Golgi membrane"/>
    <property type="evidence" value="ECO:0007669"/>
    <property type="project" value="UniProtKB-SubCell"/>
</dbReference>
<dbReference type="GO" id="GO:0070836">
    <property type="term" value="P:caveola assembly"/>
    <property type="evidence" value="ECO:0007669"/>
    <property type="project" value="InterPro"/>
</dbReference>
<keyword evidence="10" id="KW-1185">Reference proteome</keyword>
<evidence type="ECO:0000256" key="2">
    <source>
        <dbReference type="ARBA" id="ARBA00010988"/>
    </source>
</evidence>
<comment type="function">
    <text evidence="6">May act as a scaffolding protein within caveolar membranes. Interacts directly with G-protein alpha subunits and can functionally regulate their activity.</text>
</comment>
<comment type="caution">
    <text evidence="9">The sequence shown here is derived from an EMBL/GenBank/DDBJ whole genome shotgun (WGS) entry which is preliminary data.</text>
</comment>
<sequence>MLADVFMKQPETHKSKQTKRKVCGKSTQQVEQDSWVSLANAWKLVLHSSGSQLLSVPCGAQSTVTAALMHRQPGNMGLEKENMDTSVFMDDDEFNRSIEPILKKGKLYEAELDRDPNDINAQLKVGFEDVIAEPISTHSFDKVWIGSHAVFELVKYMIYRLLSTLLAVPMAFILGLVFAVLSCIHIW</sequence>
<name>A0A7J5Z384_DISMA</name>
<accession>A0A7J5Z384</accession>
<feature type="transmembrane region" description="Helical" evidence="8">
    <location>
        <begin position="161"/>
        <end position="181"/>
    </location>
</feature>
<protein>
    <recommendedName>
        <fullName evidence="6">Caveolin</fullName>
    </recommendedName>
</protein>
<dbReference type="Proteomes" id="UP000518266">
    <property type="component" value="Unassembled WGS sequence"/>
</dbReference>
<dbReference type="InterPro" id="IPR018361">
    <property type="entry name" value="Caveolin_CS"/>
</dbReference>
<keyword evidence="8" id="KW-1133">Transmembrane helix</keyword>
<dbReference type="GO" id="GO:0001937">
    <property type="term" value="P:negative regulation of endothelial cell proliferation"/>
    <property type="evidence" value="ECO:0007669"/>
    <property type="project" value="TreeGrafter"/>
</dbReference>
<keyword evidence="5 6" id="KW-0472">Membrane</keyword>
<dbReference type="EMBL" id="JAAKFY010000007">
    <property type="protein sequence ID" value="KAF3855257.1"/>
    <property type="molecule type" value="Genomic_DNA"/>
</dbReference>
<dbReference type="GO" id="GO:0048471">
    <property type="term" value="C:perinuclear region of cytoplasm"/>
    <property type="evidence" value="ECO:0007669"/>
    <property type="project" value="TreeGrafter"/>
</dbReference>
<dbReference type="AlphaFoldDB" id="A0A7J5Z384"/>
<dbReference type="PANTHER" id="PTHR10844">
    <property type="entry name" value="CAVEOLIN"/>
    <property type="match status" value="1"/>
</dbReference>
<proteinExistence type="inferred from homology"/>
<dbReference type="GO" id="GO:0031410">
    <property type="term" value="C:cytoplasmic vesicle"/>
    <property type="evidence" value="ECO:0007669"/>
    <property type="project" value="TreeGrafter"/>
</dbReference>
<dbReference type="OrthoDB" id="5917823at2759"/>
<comment type="subcellular location">
    <subcellularLocation>
        <location evidence="1 6">Cell membrane</location>
        <topology evidence="1 6">Peripheral membrane protein</topology>
    </subcellularLocation>
    <subcellularLocation>
        <location evidence="6">Golgi apparatus membrane</location>
        <topology evidence="6">Peripheral membrane protein</topology>
    </subcellularLocation>
    <subcellularLocation>
        <location evidence="6">Membrane</location>
        <location evidence="6">Caveola</location>
        <topology evidence="6">Peripheral membrane protein</topology>
    </subcellularLocation>
</comment>
<evidence type="ECO:0000256" key="8">
    <source>
        <dbReference type="SAM" id="Phobius"/>
    </source>
</evidence>
<organism evidence="9 10">
    <name type="scientific">Dissostichus mawsoni</name>
    <name type="common">Antarctic cod</name>
    <dbReference type="NCBI Taxonomy" id="36200"/>
    <lineage>
        <taxon>Eukaryota</taxon>
        <taxon>Metazoa</taxon>
        <taxon>Chordata</taxon>
        <taxon>Craniata</taxon>
        <taxon>Vertebrata</taxon>
        <taxon>Euteleostomi</taxon>
        <taxon>Actinopterygii</taxon>
        <taxon>Neopterygii</taxon>
        <taxon>Teleostei</taxon>
        <taxon>Neoteleostei</taxon>
        <taxon>Acanthomorphata</taxon>
        <taxon>Eupercaria</taxon>
        <taxon>Perciformes</taxon>
        <taxon>Notothenioidei</taxon>
        <taxon>Nototheniidae</taxon>
        <taxon>Dissostichus</taxon>
    </lineage>
</organism>
<evidence type="ECO:0000256" key="1">
    <source>
        <dbReference type="ARBA" id="ARBA00004202"/>
    </source>
</evidence>
<keyword evidence="3 6" id="KW-1003">Cell membrane</keyword>
<comment type="similarity">
    <text evidence="2 6">Belongs to the caveolin family.</text>
</comment>
<gene>
    <name evidence="9" type="ORF">F7725_023312</name>
</gene>
<evidence type="ECO:0000313" key="9">
    <source>
        <dbReference type="EMBL" id="KAF3855257.1"/>
    </source>
</evidence>
<dbReference type="GO" id="GO:0042383">
    <property type="term" value="C:sarcolemma"/>
    <property type="evidence" value="ECO:0007669"/>
    <property type="project" value="TreeGrafter"/>
</dbReference>
<evidence type="ECO:0000256" key="7">
    <source>
        <dbReference type="SAM" id="MobiDB-lite"/>
    </source>
</evidence>
<dbReference type="GO" id="GO:0060090">
    <property type="term" value="F:molecular adaptor activity"/>
    <property type="evidence" value="ECO:0007669"/>
    <property type="project" value="TreeGrafter"/>
</dbReference>
<feature type="region of interest" description="Disordered" evidence="7">
    <location>
        <begin position="1"/>
        <end position="25"/>
    </location>
</feature>